<keyword evidence="4" id="KW-1003">Cell membrane</keyword>
<feature type="domain" description="TonB C-terminal" evidence="11">
    <location>
        <begin position="174"/>
        <end position="261"/>
    </location>
</feature>
<evidence type="ECO:0000313" key="14">
    <source>
        <dbReference type="Proteomes" id="UP000253850"/>
    </source>
</evidence>
<dbReference type="GO" id="GO:0031992">
    <property type="term" value="F:energy transducer activity"/>
    <property type="evidence" value="ECO:0007669"/>
    <property type="project" value="TreeGrafter"/>
</dbReference>
<evidence type="ECO:0000256" key="5">
    <source>
        <dbReference type="ARBA" id="ARBA00022519"/>
    </source>
</evidence>
<dbReference type="GO" id="GO:0098797">
    <property type="term" value="C:plasma membrane protein complex"/>
    <property type="evidence" value="ECO:0007669"/>
    <property type="project" value="TreeGrafter"/>
</dbReference>
<dbReference type="Gene3D" id="3.30.1150.10">
    <property type="match status" value="1"/>
</dbReference>
<comment type="subcellular location">
    <subcellularLocation>
        <location evidence="1">Cell inner membrane</location>
        <topology evidence="1">Single-pass membrane protein</topology>
        <orientation evidence="1">Periplasmic side</orientation>
    </subcellularLocation>
</comment>
<organism evidence="13 15">
    <name type="scientific">Halarcobacter bivalviorum</name>
    <dbReference type="NCBI Taxonomy" id="663364"/>
    <lineage>
        <taxon>Bacteria</taxon>
        <taxon>Pseudomonadati</taxon>
        <taxon>Campylobacterota</taxon>
        <taxon>Epsilonproteobacteria</taxon>
        <taxon>Campylobacterales</taxon>
        <taxon>Arcobacteraceae</taxon>
        <taxon>Halarcobacter</taxon>
    </lineage>
</organism>
<dbReference type="PROSITE" id="PS52015">
    <property type="entry name" value="TONB_CTD"/>
    <property type="match status" value="1"/>
</dbReference>
<evidence type="ECO:0000256" key="7">
    <source>
        <dbReference type="ARBA" id="ARBA00022927"/>
    </source>
</evidence>
<evidence type="ECO:0000313" key="12">
    <source>
        <dbReference type="EMBL" id="AXH11936.1"/>
    </source>
</evidence>
<feature type="compositionally biased region" description="Basic and acidic residues" evidence="10">
    <location>
        <begin position="55"/>
        <end position="79"/>
    </location>
</feature>
<dbReference type="EMBL" id="PDKM01000001">
    <property type="protein sequence ID" value="RXK11055.1"/>
    <property type="molecule type" value="Genomic_DNA"/>
</dbReference>
<reference evidence="12 14" key="2">
    <citation type="submission" date="2018-07" db="EMBL/GenBank/DDBJ databases">
        <title>Complete genome of the Arcobacter bivalviorum type strain LMG 26154.</title>
        <authorList>
            <person name="Miller W.G."/>
            <person name="Yee E."/>
            <person name="Bono J.L."/>
        </authorList>
    </citation>
    <scope>NUCLEOTIDE SEQUENCE [LARGE SCALE GENOMIC DNA]</scope>
    <source>
        <strain evidence="12 14">LMG 26154</strain>
    </source>
</reference>
<keyword evidence="15" id="KW-1185">Reference proteome</keyword>
<dbReference type="PANTHER" id="PTHR33446:SF2">
    <property type="entry name" value="PROTEIN TONB"/>
    <property type="match status" value="1"/>
</dbReference>
<comment type="similarity">
    <text evidence="2">Belongs to the TonB family.</text>
</comment>
<dbReference type="InterPro" id="IPR037682">
    <property type="entry name" value="TonB_C"/>
</dbReference>
<dbReference type="InterPro" id="IPR006260">
    <property type="entry name" value="TonB/TolA_C"/>
</dbReference>
<keyword evidence="7" id="KW-0653">Protein transport</keyword>
<evidence type="ECO:0000256" key="8">
    <source>
        <dbReference type="ARBA" id="ARBA00022989"/>
    </source>
</evidence>
<dbReference type="InterPro" id="IPR051045">
    <property type="entry name" value="TonB-dependent_transducer"/>
</dbReference>
<evidence type="ECO:0000256" key="9">
    <source>
        <dbReference type="ARBA" id="ARBA00023136"/>
    </source>
</evidence>
<name>A0AAX2AAU7_9BACT</name>
<dbReference type="Proteomes" id="UP000289193">
    <property type="component" value="Unassembled WGS sequence"/>
</dbReference>
<sequence length="261" mass="30503">MKLIILAFILSITLHFLFLAKFKAPKEQFLDKPSTTKKIDKSSVYFVKLQPKPTPKTEKKEEKKSEVKKVQRPKEFKEVKPPKKEVVKREVIKKPKAVEKLPNTKVEAKPTFTKNIPKTQREKDIEKRSLENFLLAEPVPLDKEMLDDITKSYISLYGEEYNSFTKVQKVFLQKNLKDIGRITQRYLRYPHIAVRTGQQGMNIVEFVLHPNGDISDLKLSNSSGYTSLDENTVETIEIAYKDYPRPKTPTKIKIYVYYKLY</sequence>
<dbReference type="EMBL" id="CP031217">
    <property type="protein sequence ID" value="AXH11936.1"/>
    <property type="molecule type" value="Genomic_DNA"/>
</dbReference>
<evidence type="ECO:0000256" key="1">
    <source>
        <dbReference type="ARBA" id="ARBA00004383"/>
    </source>
</evidence>
<dbReference type="SUPFAM" id="SSF74653">
    <property type="entry name" value="TolA/TonB C-terminal domain"/>
    <property type="match status" value="1"/>
</dbReference>
<proteinExistence type="inferred from homology"/>
<evidence type="ECO:0000256" key="10">
    <source>
        <dbReference type="SAM" id="MobiDB-lite"/>
    </source>
</evidence>
<evidence type="ECO:0000313" key="15">
    <source>
        <dbReference type="Proteomes" id="UP000289193"/>
    </source>
</evidence>
<keyword evidence="9" id="KW-0472">Membrane</keyword>
<dbReference type="GO" id="GO:0015031">
    <property type="term" value="P:protein transport"/>
    <property type="evidence" value="ECO:0007669"/>
    <property type="project" value="UniProtKB-KW"/>
</dbReference>
<evidence type="ECO:0000256" key="2">
    <source>
        <dbReference type="ARBA" id="ARBA00006555"/>
    </source>
</evidence>
<keyword evidence="3" id="KW-0813">Transport</keyword>
<gene>
    <name evidence="12" type="ORF">ABIV_0929</name>
    <name evidence="13" type="ORF">CRV05_01425</name>
</gene>
<accession>A0AAX2AAU7</accession>
<feature type="region of interest" description="Disordered" evidence="10">
    <location>
        <begin position="50"/>
        <end position="79"/>
    </location>
</feature>
<dbReference type="PANTHER" id="PTHR33446">
    <property type="entry name" value="PROTEIN TONB-RELATED"/>
    <property type="match status" value="1"/>
</dbReference>
<keyword evidence="6" id="KW-0812">Transmembrane</keyword>
<dbReference type="RefSeq" id="WP_114838791.1">
    <property type="nucleotide sequence ID" value="NZ_CP031217.1"/>
</dbReference>
<evidence type="ECO:0000313" key="13">
    <source>
        <dbReference type="EMBL" id="RXK11055.1"/>
    </source>
</evidence>
<evidence type="ECO:0000256" key="4">
    <source>
        <dbReference type="ARBA" id="ARBA00022475"/>
    </source>
</evidence>
<dbReference type="Pfam" id="PF03544">
    <property type="entry name" value="TonB_C"/>
    <property type="match status" value="1"/>
</dbReference>
<reference evidence="13 15" key="1">
    <citation type="submission" date="2017-10" db="EMBL/GenBank/DDBJ databases">
        <title>Genomics of the genus Arcobacter.</title>
        <authorList>
            <person name="Perez-Cataluna A."/>
            <person name="Figueras M.J."/>
        </authorList>
    </citation>
    <scope>NUCLEOTIDE SEQUENCE [LARGE SCALE GENOMIC DNA]</scope>
    <source>
        <strain evidence="13 15">CECT 7835</strain>
    </source>
</reference>
<dbReference type="GO" id="GO:0055085">
    <property type="term" value="P:transmembrane transport"/>
    <property type="evidence" value="ECO:0007669"/>
    <property type="project" value="InterPro"/>
</dbReference>
<keyword evidence="8" id="KW-1133">Transmembrane helix</keyword>
<evidence type="ECO:0000256" key="6">
    <source>
        <dbReference type="ARBA" id="ARBA00022692"/>
    </source>
</evidence>
<protein>
    <submittedName>
        <fullName evidence="12">TonB domain-containing protein</fullName>
    </submittedName>
</protein>
<evidence type="ECO:0000259" key="11">
    <source>
        <dbReference type="PROSITE" id="PS52015"/>
    </source>
</evidence>
<keyword evidence="5" id="KW-0997">Cell inner membrane</keyword>
<evidence type="ECO:0000256" key="3">
    <source>
        <dbReference type="ARBA" id="ARBA00022448"/>
    </source>
</evidence>
<dbReference type="AlphaFoldDB" id="A0AAX2AAU7"/>
<dbReference type="Proteomes" id="UP000253850">
    <property type="component" value="Chromosome"/>
</dbReference>
<dbReference type="KEGG" id="hbv:ABIV_0929"/>
<dbReference type="NCBIfam" id="TIGR01352">
    <property type="entry name" value="tonB_Cterm"/>
    <property type="match status" value="1"/>
</dbReference>